<proteinExistence type="predicted"/>
<evidence type="ECO:0000313" key="2">
    <source>
        <dbReference type="EMBL" id="ADD43826.1"/>
    </source>
</evidence>
<gene>
    <name evidence="2" type="ordered locus">Snas_4175</name>
</gene>
<dbReference type="Proteomes" id="UP000000844">
    <property type="component" value="Chromosome"/>
</dbReference>
<dbReference type="SUPFAM" id="SSF53474">
    <property type="entry name" value="alpha/beta-Hydrolases"/>
    <property type="match status" value="1"/>
</dbReference>
<name>D3Q293_STANL</name>
<dbReference type="Pfam" id="PF12697">
    <property type="entry name" value="Abhydrolase_6"/>
    <property type="match status" value="1"/>
</dbReference>
<evidence type="ECO:0000313" key="3">
    <source>
        <dbReference type="Proteomes" id="UP000000844"/>
    </source>
</evidence>
<dbReference type="Gene3D" id="3.40.50.1820">
    <property type="entry name" value="alpha/beta hydrolase"/>
    <property type="match status" value="1"/>
</dbReference>
<feature type="domain" description="AB hydrolase-1" evidence="1">
    <location>
        <begin position="53"/>
        <end position="271"/>
    </location>
</feature>
<evidence type="ECO:0000259" key="1">
    <source>
        <dbReference type="Pfam" id="PF12697"/>
    </source>
</evidence>
<sequence length="280" mass="30273">MTSVYKNAQGRDTIQRWCRDRLAAWSVPHEATTVATSCGDTHVLSVGEADSTVVFVPGTTMNAAACLPWIEALSQRHRVLTVDVPGQPGLSADERPRRGRSAWYAQMLAEVLDATVDTAIVVGNSLGAAIALACDSPRISGRVLVSPGGVIRLAVSPSLMWRSTAWLLAPGPRTTTRLLERFLAPGQTPPPTEVEWMTLVARYCRSTLAPPPLPSRLLADRARTPCLVSVGEFDRFLSPARLAKPVAARLGVELRVWPGLGHLTTPDRVFEVAELVDELV</sequence>
<dbReference type="GO" id="GO:0003824">
    <property type="term" value="F:catalytic activity"/>
    <property type="evidence" value="ECO:0007669"/>
    <property type="project" value="UniProtKB-ARBA"/>
</dbReference>
<dbReference type="AlphaFoldDB" id="D3Q293"/>
<dbReference type="RefSeq" id="WP_013019397.1">
    <property type="nucleotide sequence ID" value="NC_013947.1"/>
</dbReference>
<dbReference type="eggNOG" id="COG2267">
    <property type="taxonomic scope" value="Bacteria"/>
</dbReference>
<dbReference type="PANTHER" id="PTHR43689">
    <property type="entry name" value="HYDROLASE"/>
    <property type="match status" value="1"/>
</dbReference>
<dbReference type="STRING" id="446470.Snas_4175"/>
<organism evidence="2 3">
    <name type="scientific">Stackebrandtia nassauensis (strain DSM 44728 / CIP 108903 / NRRL B-16338 / NBRC 102104 / LLR-40K-21)</name>
    <dbReference type="NCBI Taxonomy" id="446470"/>
    <lineage>
        <taxon>Bacteria</taxon>
        <taxon>Bacillati</taxon>
        <taxon>Actinomycetota</taxon>
        <taxon>Actinomycetes</taxon>
        <taxon>Glycomycetales</taxon>
        <taxon>Glycomycetaceae</taxon>
        <taxon>Stackebrandtia</taxon>
    </lineage>
</organism>
<keyword evidence="3" id="KW-1185">Reference proteome</keyword>
<dbReference type="InterPro" id="IPR029058">
    <property type="entry name" value="AB_hydrolase_fold"/>
</dbReference>
<protein>
    <recommendedName>
        <fullName evidence="1">AB hydrolase-1 domain-containing protein</fullName>
    </recommendedName>
</protein>
<accession>D3Q293</accession>
<reference evidence="2 3" key="1">
    <citation type="journal article" date="2009" name="Stand. Genomic Sci.">
        <title>Complete genome sequence of Stackebrandtia nassauensis type strain (LLR-40K-21).</title>
        <authorList>
            <person name="Munk C."/>
            <person name="Lapidus A."/>
            <person name="Copeland A."/>
            <person name="Jando M."/>
            <person name="Mayilraj S."/>
            <person name="Glavina Del Rio T."/>
            <person name="Nolan M."/>
            <person name="Chen F."/>
            <person name="Lucas S."/>
            <person name="Tice H."/>
            <person name="Cheng J.F."/>
            <person name="Han C."/>
            <person name="Detter J.C."/>
            <person name="Bruce D."/>
            <person name="Goodwin L."/>
            <person name="Chain P."/>
            <person name="Pitluck S."/>
            <person name="Goker M."/>
            <person name="Ovchinikova G."/>
            <person name="Pati A."/>
            <person name="Ivanova N."/>
            <person name="Mavromatis K."/>
            <person name="Chen A."/>
            <person name="Palaniappan K."/>
            <person name="Land M."/>
            <person name="Hauser L."/>
            <person name="Chang Y.J."/>
            <person name="Jeffries C.D."/>
            <person name="Bristow J."/>
            <person name="Eisen J.A."/>
            <person name="Markowitz V."/>
            <person name="Hugenholtz P."/>
            <person name="Kyrpides N.C."/>
            <person name="Klenk H.P."/>
        </authorList>
    </citation>
    <scope>NUCLEOTIDE SEQUENCE [LARGE SCALE GENOMIC DNA]</scope>
    <source>
        <strain evidence="3">DSM 44728 / CIP 108903 / NRRL B-16338 / NBRC 102104 / LLR-40K-21</strain>
    </source>
</reference>
<dbReference type="HOGENOM" id="CLU_020336_27_1_11"/>
<dbReference type="ESTHER" id="stanl-d3q293">
    <property type="family name" value="6_AlphaBeta_hydrolase"/>
</dbReference>
<dbReference type="InterPro" id="IPR000073">
    <property type="entry name" value="AB_hydrolase_1"/>
</dbReference>
<dbReference type="EMBL" id="CP001778">
    <property type="protein sequence ID" value="ADD43826.1"/>
    <property type="molecule type" value="Genomic_DNA"/>
</dbReference>
<dbReference type="KEGG" id="sna:Snas_4175"/>
<dbReference type="PANTHER" id="PTHR43689:SF8">
    <property type="entry name" value="ALPHA_BETA-HYDROLASES SUPERFAMILY PROTEIN"/>
    <property type="match status" value="1"/>
</dbReference>